<organism evidence="1 2">
    <name type="scientific">Edaphosphingomonas haloaromaticamans</name>
    <dbReference type="NCBI Taxonomy" id="653954"/>
    <lineage>
        <taxon>Bacteria</taxon>
        <taxon>Pseudomonadati</taxon>
        <taxon>Pseudomonadota</taxon>
        <taxon>Alphaproteobacteria</taxon>
        <taxon>Sphingomonadales</taxon>
        <taxon>Rhizorhabdaceae</taxon>
        <taxon>Edaphosphingomonas</taxon>
    </lineage>
</organism>
<dbReference type="Proteomes" id="UP000179467">
    <property type="component" value="Unassembled WGS sequence"/>
</dbReference>
<dbReference type="EMBL" id="MIPT01000001">
    <property type="protein sequence ID" value="OHT21735.1"/>
    <property type="molecule type" value="Genomic_DNA"/>
</dbReference>
<keyword evidence="2" id="KW-1185">Reference proteome</keyword>
<comment type="caution">
    <text evidence="1">The sequence shown here is derived from an EMBL/GenBank/DDBJ whole genome shotgun (WGS) entry which is preliminary data.</text>
</comment>
<accession>A0A1S1HHM1</accession>
<sequence>MWYFSWILGLGLAVAFGVLNGLWHEFHTDPDEDMTA</sequence>
<name>A0A1S1HHM1_9SPHN</name>
<dbReference type="NCBIfam" id="TIGR02106">
    <property type="entry name" value="cyd_oper_ybgT"/>
    <property type="match status" value="1"/>
</dbReference>
<protein>
    <submittedName>
        <fullName evidence="1">Membrane bound YbgT-like protein</fullName>
    </submittedName>
</protein>
<proteinExistence type="predicted"/>
<gene>
    <name evidence="1" type="ORF">BHE75_03746</name>
</gene>
<dbReference type="AlphaFoldDB" id="A0A1S1HHM1"/>
<dbReference type="InterPro" id="IPR012994">
    <property type="entry name" value="YbgT_YccB"/>
</dbReference>
<reference evidence="1 2" key="1">
    <citation type="submission" date="2016-09" db="EMBL/GenBank/DDBJ databases">
        <title>Metabolic pathway, cell adaptation mechanisms and a novel monoxygenase revealed through proteogenomic-transcription analysis of a Sphingomonas haloaromaticamans strain degrading the fungicide ortho-phenylphenol.</title>
        <authorList>
            <person name="Perruchon C."/>
            <person name="Papadopoulou E.S."/>
            <person name="Rousidou C."/>
            <person name="Vasileiadis S."/>
            <person name="Tanou G."/>
            <person name="Amoutzias G."/>
            <person name="Molassiotis A."/>
            <person name="Karpouzas D.G."/>
        </authorList>
    </citation>
    <scope>NUCLEOTIDE SEQUENCE [LARGE SCALE GENOMIC DNA]</scope>
    <source>
        <strain evidence="1 2">P3</strain>
    </source>
</reference>
<evidence type="ECO:0000313" key="2">
    <source>
        <dbReference type="Proteomes" id="UP000179467"/>
    </source>
</evidence>
<dbReference type="RefSeq" id="WP_043151041.1">
    <property type="nucleotide sequence ID" value="NZ_MIPT01000001.1"/>
</dbReference>
<dbReference type="Pfam" id="PF08173">
    <property type="entry name" value="YbgT_YccB"/>
    <property type="match status" value="1"/>
</dbReference>
<evidence type="ECO:0000313" key="1">
    <source>
        <dbReference type="EMBL" id="OHT21735.1"/>
    </source>
</evidence>
<dbReference type="InterPro" id="IPR011724">
    <property type="entry name" value="Cyd_oper_YbgT"/>
</dbReference>